<protein>
    <submittedName>
        <fullName evidence="2">Uncharacterized protein</fullName>
    </submittedName>
</protein>
<accession>A0A8K1C9Z5</accession>
<evidence type="ECO:0000313" key="2">
    <source>
        <dbReference type="EMBL" id="TMW58647.1"/>
    </source>
</evidence>
<reference evidence="2" key="1">
    <citation type="submission" date="2019-03" db="EMBL/GenBank/DDBJ databases">
        <title>Long read genome sequence of the mycoparasitic Pythium oligandrum ATCC 38472 isolated from sugarbeet rhizosphere.</title>
        <authorList>
            <person name="Gaulin E."/>
        </authorList>
    </citation>
    <scope>NUCLEOTIDE SEQUENCE</scope>
    <source>
        <strain evidence="2">ATCC 38472_TT</strain>
    </source>
</reference>
<organism evidence="2 3">
    <name type="scientific">Pythium oligandrum</name>
    <name type="common">Mycoparasitic fungus</name>
    <dbReference type="NCBI Taxonomy" id="41045"/>
    <lineage>
        <taxon>Eukaryota</taxon>
        <taxon>Sar</taxon>
        <taxon>Stramenopiles</taxon>
        <taxon>Oomycota</taxon>
        <taxon>Peronosporomycetes</taxon>
        <taxon>Pythiales</taxon>
        <taxon>Pythiaceae</taxon>
        <taxon>Pythium</taxon>
    </lineage>
</organism>
<sequence length="1048" mass="117866">MACDGDDGVALPPSKRVRVDGEYAPDKTELDARCVSALPGNARWSVAVLCDPALFRFITSFQSGFHKRLLDLERENGVTPEAKRKARKEREKMARYGLDLFQNRDSPDVSRALAMTRQADRSMTDLVIETNDQRSLEMVYELRQQEELRKHPRCRFYHALRAAAQFGRVEMLEWLSQLKEGEEWLTDPWLLDAAIQSKAIAAVEWVLGNYRGSEEAVIRTKTLDTVAENGALDVLKLILERFPTTRLTTDAMDGAAEKGHLDMVKYLHETRTEGCTSVAMDNAAMNGHLDVVKWLHENRTEGCTTDAMNSAAEKRHLDVVKWLHEHRGEGCTIRSIENSASNGHLEVIRYLHETCQQRLTSGILINGMKHIDIVRYVLDHGGPDSWSLNDMDDACGTSFELTKLFHENGNGHLDVVRFLHDHRDEGCTSRAMDQAASNVHLEIVRFLHENREEGCSEAALSNACKHGHFEVVKFLLANRPDALFIPPALEGAAFNNHMEILQFLVENALKGETKEIPDAALSAAAGNGHLEVVEYLIQVSEKPCPEAVLKKAAFEGHFHVVKYVYPLVECSSSTLVDIVEGIAANGQYDVLSYLLQQNPEIDDANGSSAIEEAAELGYLEVIQLLLDRHPEFFNTDAFSSAISNGRLGILKLLHERFEQRKSEWLEDGEDEVMEYEVEGLNDLVQLMIEVAAGNGHFEVVQWLFRHYPHSFEMEAVEHAASGGHIDIVRFLLDHTPLQITDETLWNAIGNNRLSVVKFLLENCGSSLNHDSAIMDEAAEKGYYDMVKYLHEHSPEKFSASAMDIAAAEGHFDVVRFLHTNRTEGCTTQAMDEAAANNHFDMLQFLHDNRTEGCTTRAMDSAAAHGDTEIVSFLHNYRTEGCTTAAMDHAAIGNGHLNIVKFLHKNRTEGCTTLAMDMAASKGHLHVVKFLHENLIQGCTILAMTNAIYHGRVQVVKFLKENRPEGFVDSVLDQAERAYTPEIGRILKYLDPERPIDRQSRIERIKMYEKDLGRRAQQRFFSWLDGEHGEEEADQGSERDLDVAGNEVE</sequence>
<dbReference type="Pfam" id="PF12796">
    <property type="entry name" value="Ank_2"/>
    <property type="match status" value="4"/>
</dbReference>
<dbReference type="Gene3D" id="1.25.40.20">
    <property type="entry name" value="Ankyrin repeat-containing domain"/>
    <property type="match status" value="7"/>
</dbReference>
<dbReference type="SMART" id="SM00248">
    <property type="entry name" value="ANK"/>
    <property type="match status" value="9"/>
</dbReference>
<dbReference type="Proteomes" id="UP000794436">
    <property type="component" value="Unassembled WGS sequence"/>
</dbReference>
<dbReference type="InterPro" id="IPR052050">
    <property type="entry name" value="SecEffector_AnkRepeat"/>
</dbReference>
<name>A0A8K1C9Z5_PYTOL</name>
<dbReference type="PANTHER" id="PTHR46586:SF3">
    <property type="entry name" value="ANKYRIN REPEAT-CONTAINING PROTEIN"/>
    <property type="match status" value="1"/>
</dbReference>
<feature type="region of interest" description="Disordered" evidence="1">
    <location>
        <begin position="1026"/>
        <end position="1048"/>
    </location>
</feature>
<dbReference type="PANTHER" id="PTHR46586">
    <property type="entry name" value="ANKYRIN REPEAT-CONTAINING PROTEIN"/>
    <property type="match status" value="1"/>
</dbReference>
<dbReference type="OrthoDB" id="163480at2759"/>
<evidence type="ECO:0000256" key="1">
    <source>
        <dbReference type="SAM" id="MobiDB-lite"/>
    </source>
</evidence>
<dbReference type="Pfam" id="PF13637">
    <property type="entry name" value="Ank_4"/>
    <property type="match status" value="2"/>
</dbReference>
<dbReference type="InterPro" id="IPR036770">
    <property type="entry name" value="Ankyrin_rpt-contain_sf"/>
</dbReference>
<dbReference type="SUPFAM" id="SSF48403">
    <property type="entry name" value="Ankyrin repeat"/>
    <property type="match status" value="3"/>
</dbReference>
<dbReference type="AlphaFoldDB" id="A0A8K1C9Z5"/>
<keyword evidence="3" id="KW-1185">Reference proteome</keyword>
<dbReference type="EMBL" id="SPLM01000111">
    <property type="protein sequence ID" value="TMW58647.1"/>
    <property type="molecule type" value="Genomic_DNA"/>
</dbReference>
<dbReference type="InterPro" id="IPR002110">
    <property type="entry name" value="Ankyrin_rpt"/>
</dbReference>
<gene>
    <name evidence="2" type="ORF">Poli38472_010206</name>
</gene>
<comment type="caution">
    <text evidence="2">The sequence shown here is derived from an EMBL/GenBank/DDBJ whole genome shotgun (WGS) entry which is preliminary data.</text>
</comment>
<evidence type="ECO:0000313" key="3">
    <source>
        <dbReference type="Proteomes" id="UP000794436"/>
    </source>
</evidence>
<proteinExistence type="predicted"/>